<dbReference type="InterPro" id="IPR015421">
    <property type="entry name" value="PyrdxlP-dep_Trfase_major"/>
</dbReference>
<comment type="caution">
    <text evidence="2">The sequence shown here is derived from an EMBL/GenBank/DDBJ whole genome shotgun (WGS) entry which is preliminary data.</text>
</comment>
<sequence length="362" mass="40901">MIPLVAPRMEDDDIQIFRLYHGPQEKLTQYVQQFEEKFLTYIGKKYALAVNSGTSALHLALLGLEIVPGDEVIIPSYTCTALLNAILYVQAIPILVDCEFDVSNSLYTLSVEKVKHCITSKSKAIIFPHMFGKATVIEPYLQFGLPVIEDGTLSLGAVDVYGSRVGSKGTLSIFSVHESKMISAISGGILLTDDEKIFFRMKDYLENSDHEKVYSVRYNYTLPSINAALGINQLGKIDSFIHRRRYLANYYSQRLSSYECIELPKVTEDNVFFRFMIRLKNGIRPEDVLKYGESKGIQFGRGVYPPLHRYLNQDQDLFLNSEAAVQSVISIPTHPSIANNEAEYIMDVLEELLQNRKSGELV</sequence>
<proteinExistence type="inferred from homology"/>
<keyword evidence="1" id="KW-0663">Pyridoxal phosphate</keyword>
<reference evidence="2 3" key="1">
    <citation type="submission" date="2022-08" db="EMBL/GenBank/DDBJ databases">
        <title>Paenibacillus endoradicis sp. nov., Paenibacillus radicibacter sp. nov and Paenibacillus pararadicis sp. nov., three cold-adapted plant growth-promoting bacteria isolated from root of Larix gmelinii in Great Khingan.</title>
        <authorList>
            <person name="Xue H."/>
        </authorList>
    </citation>
    <scope>NUCLEOTIDE SEQUENCE [LARGE SCALE GENOMIC DNA]</scope>
    <source>
        <strain evidence="2 3">N5-1-1-5</strain>
    </source>
</reference>
<keyword evidence="2" id="KW-0032">Aminotransferase</keyword>
<dbReference type="Pfam" id="PF01041">
    <property type="entry name" value="DegT_DnrJ_EryC1"/>
    <property type="match status" value="1"/>
</dbReference>
<gene>
    <name evidence="2" type="ORF">NV381_14350</name>
</gene>
<evidence type="ECO:0000313" key="2">
    <source>
        <dbReference type="EMBL" id="MCR8632385.1"/>
    </source>
</evidence>
<keyword evidence="3" id="KW-1185">Reference proteome</keyword>
<dbReference type="RefSeq" id="WP_258213971.1">
    <property type="nucleotide sequence ID" value="NZ_JANQBD010000009.1"/>
</dbReference>
<protein>
    <submittedName>
        <fullName evidence="2">DegT/DnrJ/EryC1/StrS family aminotransferase</fullName>
    </submittedName>
</protein>
<dbReference type="Gene3D" id="3.90.1150.10">
    <property type="entry name" value="Aspartate Aminotransferase, domain 1"/>
    <property type="match status" value="1"/>
</dbReference>
<dbReference type="PANTHER" id="PTHR30244:SF34">
    <property type="entry name" value="DTDP-4-AMINO-4,6-DIDEOXYGALACTOSE TRANSAMINASE"/>
    <property type="match status" value="1"/>
</dbReference>
<dbReference type="PANTHER" id="PTHR30244">
    <property type="entry name" value="TRANSAMINASE"/>
    <property type="match status" value="1"/>
</dbReference>
<dbReference type="Gene3D" id="3.40.640.10">
    <property type="entry name" value="Type I PLP-dependent aspartate aminotransferase-like (Major domain)"/>
    <property type="match status" value="1"/>
</dbReference>
<dbReference type="EMBL" id="JANQBD010000009">
    <property type="protein sequence ID" value="MCR8632385.1"/>
    <property type="molecule type" value="Genomic_DNA"/>
</dbReference>
<dbReference type="Proteomes" id="UP001300012">
    <property type="component" value="Unassembled WGS sequence"/>
</dbReference>
<dbReference type="PIRSF" id="PIRSF000390">
    <property type="entry name" value="PLP_StrS"/>
    <property type="match status" value="1"/>
</dbReference>
<dbReference type="InterPro" id="IPR015424">
    <property type="entry name" value="PyrdxlP-dep_Trfase"/>
</dbReference>
<keyword evidence="2" id="KW-0808">Transferase</keyword>
<organism evidence="2 3">
    <name type="scientific">Paenibacillus radicis</name>
    <name type="common">ex Xue et al. 2023</name>
    <dbReference type="NCBI Taxonomy" id="2972489"/>
    <lineage>
        <taxon>Bacteria</taxon>
        <taxon>Bacillati</taxon>
        <taxon>Bacillota</taxon>
        <taxon>Bacilli</taxon>
        <taxon>Bacillales</taxon>
        <taxon>Paenibacillaceae</taxon>
        <taxon>Paenibacillus</taxon>
    </lineage>
</organism>
<evidence type="ECO:0000256" key="1">
    <source>
        <dbReference type="RuleBase" id="RU004508"/>
    </source>
</evidence>
<evidence type="ECO:0000313" key="3">
    <source>
        <dbReference type="Proteomes" id="UP001300012"/>
    </source>
</evidence>
<name>A0ABT1YK78_9BACL</name>
<dbReference type="SUPFAM" id="SSF53383">
    <property type="entry name" value="PLP-dependent transferases"/>
    <property type="match status" value="1"/>
</dbReference>
<dbReference type="InterPro" id="IPR000653">
    <property type="entry name" value="DegT/StrS_aminotransferase"/>
</dbReference>
<comment type="similarity">
    <text evidence="1">Belongs to the DegT/DnrJ/EryC1 family.</text>
</comment>
<accession>A0ABT1YK78</accession>
<dbReference type="InterPro" id="IPR015422">
    <property type="entry name" value="PyrdxlP-dep_Trfase_small"/>
</dbReference>
<dbReference type="GO" id="GO:0008483">
    <property type="term" value="F:transaminase activity"/>
    <property type="evidence" value="ECO:0007669"/>
    <property type="project" value="UniProtKB-KW"/>
</dbReference>